<comment type="caution">
    <text evidence="2">The sequence shown here is derived from an EMBL/GenBank/DDBJ whole genome shotgun (WGS) entry which is preliminary data.</text>
</comment>
<gene>
    <name evidence="2" type="ORF">DEBURN_LOCUS11728</name>
</gene>
<proteinExistence type="predicted"/>
<dbReference type="EMBL" id="CAJVPK010008245">
    <property type="protein sequence ID" value="CAG8660026.1"/>
    <property type="molecule type" value="Genomic_DNA"/>
</dbReference>
<evidence type="ECO:0000313" key="2">
    <source>
        <dbReference type="EMBL" id="CAG8660026.1"/>
    </source>
</evidence>
<feature type="region of interest" description="Disordered" evidence="1">
    <location>
        <begin position="1"/>
        <end position="21"/>
    </location>
</feature>
<protein>
    <submittedName>
        <fullName evidence="2">4832_t:CDS:1</fullName>
    </submittedName>
</protein>
<reference evidence="2" key="1">
    <citation type="submission" date="2021-06" db="EMBL/GenBank/DDBJ databases">
        <authorList>
            <person name="Kallberg Y."/>
            <person name="Tangrot J."/>
            <person name="Rosling A."/>
        </authorList>
    </citation>
    <scope>NUCLEOTIDE SEQUENCE</scope>
    <source>
        <strain evidence="2">AZ414A</strain>
    </source>
</reference>
<sequence>SFQDKGNLEEDLERSSNEENKDNEINGIFDYYFINENEVSNVEINFELEKEQKDKLDSLLQKNIENFAFTSDQLDHIDIV</sequence>
<evidence type="ECO:0000313" key="3">
    <source>
        <dbReference type="Proteomes" id="UP000789706"/>
    </source>
</evidence>
<feature type="non-terminal residue" evidence="2">
    <location>
        <position position="1"/>
    </location>
</feature>
<evidence type="ECO:0000256" key="1">
    <source>
        <dbReference type="SAM" id="MobiDB-lite"/>
    </source>
</evidence>
<dbReference type="Proteomes" id="UP000789706">
    <property type="component" value="Unassembled WGS sequence"/>
</dbReference>
<organism evidence="2 3">
    <name type="scientific">Diversispora eburnea</name>
    <dbReference type="NCBI Taxonomy" id="1213867"/>
    <lineage>
        <taxon>Eukaryota</taxon>
        <taxon>Fungi</taxon>
        <taxon>Fungi incertae sedis</taxon>
        <taxon>Mucoromycota</taxon>
        <taxon>Glomeromycotina</taxon>
        <taxon>Glomeromycetes</taxon>
        <taxon>Diversisporales</taxon>
        <taxon>Diversisporaceae</taxon>
        <taxon>Diversispora</taxon>
    </lineage>
</organism>
<accession>A0A9N9H6B1</accession>
<dbReference type="AlphaFoldDB" id="A0A9N9H6B1"/>
<name>A0A9N9H6B1_9GLOM</name>
<keyword evidence="3" id="KW-1185">Reference proteome</keyword>